<dbReference type="PROSITE" id="PS00893">
    <property type="entry name" value="NUDIX_BOX"/>
    <property type="match status" value="1"/>
</dbReference>
<dbReference type="InterPro" id="IPR020084">
    <property type="entry name" value="NUDIX_hydrolase_CS"/>
</dbReference>
<evidence type="ECO:0000256" key="6">
    <source>
        <dbReference type="RuleBase" id="RU003476"/>
    </source>
</evidence>
<evidence type="ECO:0000256" key="5">
    <source>
        <dbReference type="ARBA" id="ARBA00022842"/>
    </source>
</evidence>
<dbReference type="PRINTS" id="PR00502">
    <property type="entry name" value="NUDIXFAMILY"/>
</dbReference>
<dbReference type="InterPro" id="IPR015797">
    <property type="entry name" value="NUDIX_hydrolase-like_dom_sf"/>
</dbReference>
<keyword evidence="3" id="KW-0479">Metal-binding</keyword>
<dbReference type="InterPro" id="IPR000086">
    <property type="entry name" value="NUDIX_hydrolase_dom"/>
</dbReference>
<protein>
    <submittedName>
        <fullName evidence="8">NUDIX domain-containing protein</fullName>
    </submittedName>
</protein>
<dbReference type="Proteomes" id="UP000547209">
    <property type="component" value="Unassembled WGS sequence"/>
</dbReference>
<evidence type="ECO:0000256" key="1">
    <source>
        <dbReference type="ARBA" id="ARBA00001946"/>
    </source>
</evidence>
<feature type="domain" description="Nudix hydrolase" evidence="7">
    <location>
        <begin position="3"/>
        <end position="132"/>
    </location>
</feature>
<gene>
    <name evidence="8" type="ORF">H7C19_05135</name>
</gene>
<dbReference type="PROSITE" id="PS51462">
    <property type="entry name" value="NUDIX"/>
    <property type="match status" value="1"/>
</dbReference>
<accession>A0A7X0RPC8</accession>
<dbReference type="InterPro" id="IPR020476">
    <property type="entry name" value="Nudix_hydrolase"/>
</dbReference>
<evidence type="ECO:0000256" key="4">
    <source>
        <dbReference type="ARBA" id="ARBA00022801"/>
    </source>
</evidence>
<dbReference type="EMBL" id="JACJVP010000006">
    <property type="protein sequence ID" value="MBB6670066.1"/>
    <property type="molecule type" value="Genomic_DNA"/>
</dbReference>
<dbReference type="PANTHER" id="PTHR43758">
    <property type="entry name" value="7,8-DIHYDRO-8-OXOGUANINE TRIPHOSPHATASE"/>
    <property type="match status" value="1"/>
</dbReference>
<evidence type="ECO:0000313" key="8">
    <source>
        <dbReference type="EMBL" id="MBB6670066.1"/>
    </source>
</evidence>
<dbReference type="GO" id="GO:0005737">
    <property type="term" value="C:cytoplasm"/>
    <property type="evidence" value="ECO:0007669"/>
    <property type="project" value="TreeGrafter"/>
</dbReference>
<name>A0A7X0RPC8_9BACL</name>
<comment type="cofactor">
    <cofactor evidence="1">
        <name>Mg(2+)</name>
        <dbReference type="ChEBI" id="CHEBI:18420"/>
    </cofactor>
</comment>
<keyword evidence="9" id="KW-1185">Reference proteome</keyword>
<organism evidence="8 9">
    <name type="scientific">Cohnella nanjingensis</name>
    <dbReference type="NCBI Taxonomy" id="1387779"/>
    <lineage>
        <taxon>Bacteria</taxon>
        <taxon>Bacillati</taxon>
        <taxon>Bacillota</taxon>
        <taxon>Bacilli</taxon>
        <taxon>Bacillales</taxon>
        <taxon>Paenibacillaceae</taxon>
        <taxon>Cohnella</taxon>
    </lineage>
</organism>
<evidence type="ECO:0000313" key="9">
    <source>
        <dbReference type="Proteomes" id="UP000547209"/>
    </source>
</evidence>
<dbReference type="Gene3D" id="3.90.79.10">
    <property type="entry name" value="Nucleoside Triphosphate Pyrophosphohydrolase"/>
    <property type="match status" value="1"/>
</dbReference>
<sequence>MIKVTRIFTLCIVRDNNKILVQKRHKSPFKGYWNAPGGKVEIQESPKEACIREVMEETGLHLAEIRFRGVMTVSNSIKKFETGVLMLFDSSNFYGELISSDEGEVDWIELDKIYGSKHVPESMMYLLPYIVDYEGIITGKLVYNKHMLEECDISLQA</sequence>
<keyword evidence="5" id="KW-0460">Magnesium</keyword>
<dbReference type="AlphaFoldDB" id="A0A7X0RPC8"/>
<dbReference type="PANTHER" id="PTHR43758:SF2">
    <property type="entry name" value="OXIDIZED PURINE NUCLEOSIDE TRIPHOSPHATE HYDROLASE"/>
    <property type="match status" value="1"/>
</dbReference>
<comment type="similarity">
    <text evidence="2 6">Belongs to the Nudix hydrolase family.</text>
</comment>
<evidence type="ECO:0000256" key="2">
    <source>
        <dbReference type="ARBA" id="ARBA00005582"/>
    </source>
</evidence>
<comment type="caution">
    <text evidence="8">The sequence shown here is derived from an EMBL/GenBank/DDBJ whole genome shotgun (WGS) entry which is preliminary data.</text>
</comment>
<dbReference type="GO" id="GO:0016818">
    <property type="term" value="F:hydrolase activity, acting on acid anhydrides, in phosphorus-containing anhydrides"/>
    <property type="evidence" value="ECO:0007669"/>
    <property type="project" value="TreeGrafter"/>
</dbReference>
<dbReference type="GO" id="GO:0046872">
    <property type="term" value="F:metal ion binding"/>
    <property type="evidence" value="ECO:0007669"/>
    <property type="project" value="UniProtKB-KW"/>
</dbReference>
<dbReference type="SUPFAM" id="SSF55811">
    <property type="entry name" value="Nudix"/>
    <property type="match status" value="1"/>
</dbReference>
<dbReference type="RefSeq" id="WP_185141500.1">
    <property type="nucleotide sequence ID" value="NZ_JACJVP010000006.1"/>
</dbReference>
<proteinExistence type="inferred from homology"/>
<evidence type="ECO:0000256" key="3">
    <source>
        <dbReference type="ARBA" id="ARBA00022723"/>
    </source>
</evidence>
<keyword evidence="4 6" id="KW-0378">Hydrolase</keyword>
<dbReference type="Pfam" id="PF00293">
    <property type="entry name" value="NUDIX"/>
    <property type="match status" value="1"/>
</dbReference>
<evidence type="ECO:0000259" key="7">
    <source>
        <dbReference type="PROSITE" id="PS51462"/>
    </source>
</evidence>
<dbReference type="CDD" id="cd18886">
    <property type="entry name" value="NUDIX_MutT_Nudt1"/>
    <property type="match status" value="1"/>
</dbReference>
<reference evidence="8 9" key="1">
    <citation type="submission" date="2020-08" db="EMBL/GenBank/DDBJ databases">
        <title>Cohnella phylogeny.</title>
        <authorList>
            <person name="Dunlap C."/>
        </authorList>
    </citation>
    <scope>NUCLEOTIDE SEQUENCE [LARGE SCALE GENOMIC DNA]</scope>
    <source>
        <strain evidence="8 9">DSM 28246</strain>
    </source>
</reference>